<accession>A0A371HU83</accession>
<name>A0A371HU83_MUCPR</name>
<dbReference type="EMBL" id="QJKJ01001704">
    <property type="protein sequence ID" value="RDY06338.1"/>
    <property type="molecule type" value="Genomic_DNA"/>
</dbReference>
<dbReference type="Proteomes" id="UP000257109">
    <property type="component" value="Unassembled WGS sequence"/>
</dbReference>
<proteinExistence type="predicted"/>
<organism evidence="2 3">
    <name type="scientific">Mucuna pruriens</name>
    <name type="common">Velvet bean</name>
    <name type="synonym">Dolichos pruriens</name>
    <dbReference type="NCBI Taxonomy" id="157652"/>
    <lineage>
        <taxon>Eukaryota</taxon>
        <taxon>Viridiplantae</taxon>
        <taxon>Streptophyta</taxon>
        <taxon>Embryophyta</taxon>
        <taxon>Tracheophyta</taxon>
        <taxon>Spermatophyta</taxon>
        <taxon>Magnoliopsida</taxon>
        <taxon>eudicotyledons</taxon>
        <taxon>Gunneridae</taxon>
        <taxon>Pentapetalae</taxon>
        <taxon>rosids</taxon>
        <taxon>fabids</taxon>
        <taxon>Fabales</taxon>
        <taxon>Fabaceae</taxon>
        <taxon>Papilionoideae</taxon>
        <taxon>50 kb inversion clade</taxon>
        <taxon>NPAAA clade</taxon>
        <taxon>indigoferoid/millettioid clade</taxon>
        <taxon>Phaseoleae</taxon>
        <taxon>Mucuna</taxon>
    </lineage>
</organism>
<gene>
    <name evidence="2" type="ORF">CR513_09691</name>
</gene>
<dbReference type="AlphaFoldDB" id="A0A371HU83"/>
<comment type="caution">
    <text evidence="2">The sequence shown here is derived from an EMBL/GenBank/DDBJ whole genome shotgun (WGS) entry which is preliminary data.</text>
</comment>
<feature type="compositionally biased region" description="Basic and acidic residues" evidence="1">
    <location>
        <begin position="48"/>
        <end position="68"/>
    </location>
</feature>
<protein>
    <submittedName>
        <fullName evidence="2">Uncharacterized protein</fullName>
    </submittedName>
</protein>
<evidence type="ECO:0000256" key="1">
    <source>
        <dbReference type="SAM" id="MobiDB-lite"/>
    </source>
</evidence>
<dbReference type="OrthoDB" id="1433117at2759"/>
<evidence type="ECO:0000313" key="2">
    <source>
        <dbReference type="EMBL" id="RDY06338.1"/>
    </source>
</evidence>
<sequence length="86" mass="9832">MWEGPFRILEEVGLGAYCLEHLGGKKAPRTWNYPQYLIHIVTIRNHSGRSDKPDNERPERPAWGHEEIISLITDGRKGQPGGTKRL</sequence>
<keyword evidence="3" id="KW-1185">Reference proteome</keyword>
<feature type="non-terminal residue" evidence="2">
    <location>
        <position position="1"/>
    </location>
</feature>
<evidence type="ECO:0000313" key="3">
    <source>
        <dbReference type="Proteomes" id="UP000257109"/>
    </source>
</evidence>
<feature type="region of interest" description="Disordered" evidence="1">
    <location>
        <begin position="46"/>
        <end position="86"/>
    </location>
</feature>
<reference evidence="2" key="1">
    <citation type="submission" date="2018-05" db="EMBL/GenBank/DDBJ databases">
        <title>Draft genome of Mucuna pruriens seed.</title>
        <authorList>
            <person name="Nnadi N.E."/>
            <person name="Vos R."/>
            <person name="Hasami M.H."/>
            <person name="Devisetty U.K."/>
            <person name="Aguiy J.C."/>
        </authorList>
    </citation>
    <scope>NUCLEOTIDE SEQUENCE [LARGE SCALE GENOMIC DNA]</scope>
    <source>
        <strain evidence="2">JCA_2017</strain>
    </source>
</reference>